<name>B5HS32_STRX2</name>
<proteinExistence type="predicted"/>
<dbReference type="EMBL" id="CM000951">
    <property type="protein sequence ID" value="EDY55637.1"/>
    <property type="molecule type" value="Genomic_DNA"/>
</dbReference>
<gene>
    <name evidence="1" type="ORF">SSEG_02217</name>
</gene>
<reference evidence="1" key="1">
    <citation type="submission" date="2009-10" db="EMBL/GenBank/DDBJ databases">
        <title>The genome sequence of Streptomyces sviceus strain ATCC 29083.</title>
        <authorList>
            <consortium name="The Broad Institute Genome Sequencing Platform"/>
            <consortium name="Broad Institute Microbial Sequencing Center"/>
            <person name="Fischbach M."/>
            <person name="Godfrey P."/>
            <person name="Ward D."/>
            <person name="Young S."/>
            <person name="Zeng Q."/>
            <person name="Koehrsen M."/>
            <person name="Alvarado L."/>
            <person name="Berlin A.M."/>
            <person name="Bochicchio J."/>
            <person name="Borenstein D."/>
            <person name="Chapman S.B."/>
            <person name="Chen Z."/>
            <person name="Engels R."/>
            <person name="Freedman E."/>
            <person name="Gellesch M."/>
            <person name="Goldberg J."/>
            <person name="Griggs A."/>
            <person name="Gujja S."/>
            <person name="Heilman E.R."/>
            <person name="Heiman D.I."/>
            <person name="Hepburn T.A."/>
            <person name="Howarth C."/>
            <person name="Jen D."/>
            <person name="Larson L."/>
            <person name="Lewis B."/>
            <person name="Mehta T."/>
            <person name="Park D."/>
            <person name="Pearson M."/>
            <person name="Richards J."/>
            <person name="Roberts A."/>
            <person name="Saif S."/>
            <person name="Shea T.D."/>
            <person name="Shenoy N."/>
            <person name="Sisk P."/>
            <person name="Stolte C."/>
            <person name="Sykes S.N."/>
            <person name="Thomson T."/>
            <person name="Walk T."/>
            <person name="White J."/>
            <person name="Yandava C."/>
            <person name="Straight P."/>
            <person name="Clardy J."/>
            <person name="Hung D."/>
            <person name="Kolter R."/>
            <person name="Mekalanos J."/>
            <person name="Walker S."/>
            <person name="Walsh C.T."/>
            <person name="Wieland-Brown L.C."/>
            <person name="Haas B."/>
            <person name="Nusbaum C."/>
            <person name="Birren B."/>
        </authorList>
    </citation>
    <scope>NUCLEOTIDE SEQUENCE [LARGE SCALE GENOMIC DNA]</scope>
    <source>
        <strain evidence="1">ATCC 29083</strain>
    </source>
</reference>
<accession>B5HS32</accession>
<evidence type="ECO:0000313" key="1">
    <source>
        <dbReference type="EMBL" id="EDY55637.1"/>
    </source>
</evidence>
<dbReference type="AlphaFoldDB" id="B5HS32"/>
<protein>
    <submittedName>
        <fullName evidence="1">Uncharacterized protein</fullName>
    </submittedName>
</protein>
<evidence type="ECO:0000313" key="2">
    <source>
        <dbReference type="Proteomes" id="UP000002785"/>
    </source>
</evidence>
<organism evidence="1 2">
    <name type="scientific">Streptomyces sviceus (strain ATCC 29083 / DSM 924 / JCM 4929 / NBRC 13980 / NCIMB 11184 / NRRL 5439 / UC 5370)</name>
    <dbReference type="NCBI Taxonomy" id="463191"/>
    <lineage>
        <taxon>Bacteria</taxon>
        <taxon>Bacillati</taxon>
        <taxon>Actinomycetota</taxon>
        <taxon>Actinomycetes</taxon>
        <taxon>Kitasatosporales</taxon>
        <taxon>Streptomycetaceae</taxon>
        <taxon>Streptomyces</taxon>
    </lineage>
</organism>
<dbReference type="HOGENOM" id="CLU_2686393_0_0_11"/>
<keyword evidence="2" id="KW-1185">Reference proteome</keyword>
<dbReference type="Proteomes" id="UP000002785">
    <property type="component" value="Chromosome"/>
</dbReference>
<sequence>MRSAFGKQPVGGAANVDGTGQDVAVMVRLREVGVGNEGGLLHGLALLSGRSVTAIGHCGAATAVRERWRAERGA</sequence>